<feature type="region of interest" description="Disordered" evidence="7">
    <location>
        <begin position="443"/>
        <end position="493"/>
    </location>
</feature>
<evidence type="ECO:0000256" key="3">
    <source>
        <dbReference type="ARBA" id="ARBA00022490"/>
    </source>
</evidence>
<comment type="similarity">
    <text evidence="2">Belongs to the eIF-2B gamma/epsilon subunits family.</text>
</comment>
<organism evidence="9 10">
    <name type="scientific">Setaria viridis</name>
    <name type="common">Green bristlegrass</name>
    <name type="synonym">Setaria italica subsp. viridis</name>
    <dbReference type="NCBI Taxonomy" id="4556"/>
    <lineage>
        <taxon>Eukaryota</taxon>
        <taxon>Viridiplantae</taxon>
        <taxon>Streptophyta</taxon>
        <taxon>Embryophyta</taxon>
        <taxon>Tracheophyta</taxon>
        <taxon>Spermatophyta</taxon>
        <taxon>Magnoliopsida</taxon>
        <taxon>Liliopsida</taxon>
        <taxon>Poales</taxon>
        <taxon>Poaceae</taxon>
        <taxon>PACMAD clade</taxon>
        <taxon>Panicoideae</taxon>
        <taxon>Panicodae</taxon>
        <taxon>Paniceae</taxon>
        <taxon>Cenchrinae</taxon>
        <taxon>Setaria</taxon>
    </lineage>
</organism>
<dbReference type="InterPro" id="IPR029044">
    <property type="entry name" value="Nucleotide-diphossugar_trans"/>
</dbReference>
<dbReference type="FunFam" id="2.160.10.10:FF:000029">
    <property type="entry name" value="Trimeric LpxA-like enzyme"/>
    <property type="match status" value="1"/>
</dbReference>
<evidence type="ECO:0000256" key="6">
    <source>
        <dbReference type="ARBA" id="ARBA00046432"/>
    </source>
</evidence>
<dbReference type="GO" id="GO:0005085">
    <property type="term" value="F:guanyl-nucleotide exchange factor activity"/>
    <property type="evidence" value="ECO:0007669"/>
    <property type="project" value="InterPro"/>
</dbReference>
<sequence>MSQKKSRSRGGGGAAAPSGDDHDELARPPPLQAVLLADSFTLKFRPITLERPKVLLPLVHMPMIEYTLTWLESAGVDEAFVFCCAHSHQVKEYLERSGWTGKAGAGSMAVTAVESHDAISAGDALRVIYERGVIRGDFVLISGDTISNMSLKDALQEHMDRKKKDPLAVMTMIIKHSKPSILTHQTRLGNDEIVMAVDPETKELLYYEDRADNSHLYVTIDKDILTNNPTLQLHNDMEDCYIDICSPEVLSLFTDNFDYQHLRRHFVKGLLVDDIMGYKIYTHELRSGYAARIDNFRSYDTVSKDVIQRWTYPMVPDVISNRDCSESRLHRQGIYKASDVTLSYSAQIGANSVVGSATSIGDHCKVLNSVIGEGCKIGKNVLINGSYIWDNVIIEDGCKVSNSLVCDGVHLRAGAIVEPGCVLSFNVEVGKNVVVPAHSKVSLLPQPSNEDSDEELEYADTNSGITDSPPFSSMRSNGDQATVPSEDELGTSETGTCGVVGYIWTSGDTGILEEWRQSIAPIAKEKLEELQHAVCEDDASEDESNNPILPDKDGSSDSAVEDDDPFSKFEKEVEETFQRAMGGGVNRDNLILEINGLRLAYSLQHADCAGAVFYSVMKSALVAAQSTNDTLLKTTAEALGKWKDLLRNYTKTVDEEMEILLKFEEMCQETTKEFSPLFAKWLKEAEEEDDEEEE</sequence>
<evidence type="ECO:0000256" key="5">
    <source>
        <dbReference type="ARBA" id="ARBA00044345"/>
    </source>
</evidence>
<gene>
    <name evidence="9" type="ORF">SEVIR_1G367800v2</name>
</gene>
<evidence type="ECO:0000256" key="2">
    <source>
        <dbReference type="ARBA" id="ARBA00007878"/>
    </source>
</evidence>
<dbReference type="InterPro" id="IPR056764">
    <property type="entry name" value="LbH_EIF2B3/5"/>
</dbReference>
<dbReference type="InterPro" id="IPR035543">
    <property type="entry name" value="eIF-2B_epsilon_N"/>
</dbReference>
<reference evidence="9" key="1">
    <citation type="submission" date="2019-03" db="EMBL/GenBank/DDBJ databases">
        <title>WGS assembly of Setaria viridis.</title>
        <authorList>
            <person name="Huang P."/>
            <person name="Jenkins J."/>
            <person name="Grimwood J."/>
            <person name="Barry K."/>
            <person name="Healey A."/>
            <person name="Mamidi S."/>
            <person name="Sreedasyam A."/>
            <person name="Shu S."/>
            <person name="Feldman M."/>
            <person name="Wu J."/>
            <person name="Yu Y."/>
            <person name="Chen C."/>
            <person name="Johnson J."/>
            <person name="Rokhsar D."/>
            <person name="Baxter I."/>
            <person name="Schmutz J."/>
            <person name="Brutnell T."/>
            <person name="Kellogg E."/>
        </authorList>
    </citation>
    <scope>NUCLEOTIDE SEQUENCE [LARGE SCALE GENOMIC DNA]</scope>
</reference>
<dbReference type="GO" id="GO:0005851">
    <property type="term" value="C:eukaryotic translation initiation factor 2B complex"/>
    <property type="evidence" value="ECO:0007669"/>
    <property type="project" value="TreeGrafter"/>
</dbReference>
<dbReference type="FunFam" id="3.90.550.10:FF:000106">
    <property type="entry name" value="Translation initiation factor eIF-2B subunit epsilon"/>
    <property type="match status" value="1"/>
</dbReference>
<evidence type="ECO:0000256" key="1">
    <source>
        <dbReference type="ARBA" id="ARBA00004514"/>
    </source>
</evidence>
<evidence type="ECO:0000313" key="9">
    <source>
        <dbReference type="EMBL" id="TKW42200.1"/>
    </source>
</evidence>
<dbReference type="AlphaFoldDB" id="A0A4U6WH65"/>
<evidence type="ECO:0000256" key="7">
    <source>
        <dbReference type="SAM" id="MobiDB-lite"/>
    </source>
</evidence>
<dbReference type="InterPro" id="IPR005835">
    <property type="entry name" value="NTP_transferase_dom"/>
</dbReference>
<dbReference type="SUPFAM" id="SSF48371">
    <property type="entry name" value="ARM repeat"/>
    <property type="match status" value="1"/>
</dbReference>
<dbReference type="Gene3D" id="3.90.550.10">
    <property type="entry name" value="Spore Coat Polysaccharide Biosynthesis Protein SpsA, Chain A"/>
    <property type="match status" value="1"/>
</dbReference>
<accession>A0A4U6WH65</accession>
<dbReference type="Pfam" id="PF00483">
    <property type="entry name" value="NTP_transferase"/>
    <property type="match status" value="1"/>
</dbReference>
<dbReference type="CDD" id="cd04197">
    <property type="entry name" value="eIF-2B_epsilon_N"/>
    <property type="match status" value="1"/>
</dbReference>
<comment type="subcellular location">
    <subcellularLocation>
        <location evidence="1">Cytoplasm</location>
        <location evidence="1">Cytosol</location>
    </subcellularLocation>
</comment>
<dbReference type="PANTHER" id="PTHR45887">
    <property type="entry name" value="TRANSLATION INITIATION FACTOR EIF-2B SUBUNIT EPSILON"/>
    <property type="match status" value="1"/>
</dbReference>
<dbReference type="InterPro" id="IPR016024">
    <property type="entry name" value="ARM-type_fold"/>
</dbReference>
<protein>
    <recommendedName>
        <fullName evidence="4">Translation initiation factor eIF2B subunit epsilon</fullName>
    </recommendedName>
    <alternativeName>
        <fullName evidence="5">eIF2B GDP-GTP exchange factor subunit epsilon</fullName>
    </alternativeName>
</protein>
<proteinExistence type="inferred from homology"/>
<dbReference type="EMBL" id="CM016552">
    <property type="protein sequence ID" value="TKW42200.1"/>
    <property type="molecule type" value="Genomic_DNA"/>
</dbReference>
<evidence type="ECO:0000313" key="10">
    <source>
        <dbReference type="Proteomes" id="UP000298652"/>
    </source>
</evidence>
<feature type="region of interest" description="Disordered" evidence="7">
    <location>
        <begin position="534"/>
        <end position="565"/>
    </location>
</feature>
<comment type="subunit">
    <text evidence="6">Component of the translation initiation factor 2B (eIF2B) complex which is a heterodecamer of two sets of five different subunits: alpha, beta, gamma, delta and epsilon. Subunits alpha, beta and delta comprise a regulatory subcomplex and subunits epsilon and gamma comprise a catalytic subcomplex. Within the complex, the hexameric regulatory complex resides at the center, with the two heterodimeric catalytic subcomplexes bound on opposite sides.</text>
</comment>
<dbReference type="Gene3D" id="1.25.40.180">
    <property type="match status" value="1"/>
</dbReference>
<dbReference type="GO" id="GO:0003743">
    <property type="term" value="F:translation initiation factor activity"/>
    <property type="evidence" value="ECO:0007669"/>
    <property type="project" value="TreeGrafter"/>
</dbReference>
<dbReference type="Gramene" id="TKW42200">
    <property type="protein sequence ID" value="TKW42200"/>
    <property type="gene ID" value="SEVIR_1G367800v2"/>
</dbReference>
<dbReference type="PROSITE" id="PS51363">
    <property type="entry name" value="W2"/>
    <property type="match status" value="1"/>
</dbReference>
<dbReference type="Proteomes" id="UP000298652">
    <property type="component" value="Chromosome 1"/>
</dbReference>
<dbReference type="InterPro" id="IPR003307">
    <property type="entry name" value="W2_domain"/>
</dbReference>
<feature type="region of interest" description="Disordered" evidence="7">
    <location>
        <begin position="1"/>
        <end position="27"/>
    </location>
</feature>
<dbReference type="InterPro" id="IPR051956">
    <property type="entry name" value="eIF2B_epsilon"/>
</dbReference>
<feature type="domain" description="W2" evidence="8">
    <location>
        <begin position="563"/>
        <end position="694"/>
    </location>
</feature>
<keyword evidence="10" id="KW-1185">Reference proteome</keyword>
<dbReference type="Pfam" id="PF25084">
    <property type="entry name" value="LbH_EIF2B"/>
    <property type="match status" value="1"/>
</dbReference>
<name>A0A4U6WH65_SETVI</name>
<dbReference type="CDD" id="cd11558">
    <property type="entry name" value="W2_eIF2B_epsilon"/>
    <property type="match status" value="1"/>
</dbReference>
<dbReference type="SUPFAM" id="SSF53448">
    <property type="entry name" value="Nucleotide-diphospho-sugar transferases"/>
    <property type="match status" value="1"/>
</dbReference>
<feature type="compositionally biased region" description="Polar residues" evidence="7">
    <location>
        <begin position="460"/>
        <end position="483"/>
    </location>
</feature>
<dbReference type="PANTHER" id="PTHR45887:SF1">
    <property type="entry name" value="TRANSLATION INITIATION FACTOR EIF-2B SUBUNIT EPSILON"/>
    <property type="match status" value="1"/>
</dbReference>
<dbReference type="GO" id="GO:0005829">
    <property type="term" value="C:cytosol"/>
    <property type="evidence" value="ECO:0007669"/>
    <property type="project" value="UniProtKB-SubCell"/>
</dbReference>
<dbReference type="Gene3D" id="2.160.10.10">
    <property type="entry name" value="Hexapeptide repeat proteins"/>
    <property type="match status" value="1"/>
</dbReference>
<dbReference type="InterPro" id="IPR044123">
    <property type="entry name" value="W2_eIF2B_epsilon"/>
</dbReference>
<dbReference type="CDD" id="cd05787">
    <property type="entry name" value="LbH_eIF2B_epsilon"/>
    <property type="match status" value="1"/>
</dbReference>
<dbReference type="GO" id="GO:0031369">
    <property type="term" value="F:translation initiation factor binding"/>
    <property type="evidence" value="ECO:0007669"/>
    <property type="project" value="InterPro"/>
</dbReference>
<keyword evidence="3" id="KW-0963">Cytoplasm</keyword>
<evidence type="ECO:0000256" key="4">
    <source>
        <dbReference type="ARBA" id="ARBA00044144"/>
    </source>
</evidence>
<evidence type="ECO:0000259" key="8">
    <source>
        <dbReference type="PROSITE" id="PS51363"/>
    </source>
</evidence>